<feature type="region of interest" description="Disordered" evidence="2">
    <location>
        <begin position="1"/>
        <end position="42"/>
    </location>
</feature>
<sequence length="489" mass="54739">MDNNPGDSSSESEISDPWSLVDRDSCDENSGVNSGVGSVCGELSDGESLEVIDEEDQHEVPETGVDTDGVSIITDSEINEELDQTLPAALSKEKKYLHHPNTCLNTRLNVLLALSFAAVTGLGLGHFLGLQEECPALDTSLTAQIAKLQQENEFLQHKLNQLLLERPLHFNHENIDNLEYGSEKNELELEAKELSSKQFNEHIESEPFTEFDHEKLTQVSPGAFLKILQNDIELVENDNGNILEESKENDIGNTIMVDEKESIIRDTLLEEYSFDDNKEDVIEPSDSISYLDGQILISNGKEADSYTEDLQHGLGLEEMVNDIVDIRNTYEDVEKNYINLGENIVNVNLEKNNLNEDDNVIDGNIQEVDSDSSFIIKGEENFVGTSSVDSEKIIYDLNSEDSIISEVHVDDVNTHQQNHVHTKILDNAVNEEYTLDENNIQIIKSTLELLKLHFDKDIISIDTESILSSAVALAIEHETEFDSSSEYNH</sequence>
<keyword evidence="4" id="KW-1185">Reference proteome</keyword>
<accession>A0AAD8AGU3</accession>
<evidence type="ECO:0000313" key="3">
    <source>
        <dbReference type="EMBL" id="KAJ9598865.1"/>
    </source>
</evidence>
<feature type="coiled-coil region" evidence="1">
    <location>
        <begin position="138"/>
        <end position="197"/>
    </location>
</feature>
<evidence type="ECO:0000313" key="4">
    <source>
        <dbReference type="Proteomes" id="UP001233999"/>
    </source>
</evidence>
<dbReference type="AlphaFoldDB" id="A0AAD8AGU3"/>
<evidence type="ECO:0000256" key="1">
    <source>
        <dbReference type="SAM" id="Coils"/>
    </source>
</evidence>
<dbReference type="Proteomes" id="UP001233999">
    <property type="component" value="Unassembled WGS sequence"/>
</dbReference>
<protein>
    <submittedName>
        <fullName evidence="3">Uncharacterized protein</fullName>
    </submittedName>
</protein>
<organism evidence="3 4">
    <name type="scientific">Diploptera punctata</name>
    <name type="common">Pacific beetle cockroach</name>
    <dbReference type="NCBI Taxonomy" id="6984"/>
    <lineage>
        <taxon>Eukaryota</taxon>
        <taxon>Metazoa</taxon>
        <taxon>Ecdysozoa</taxon>
        <taxon>Arthropoda</taxon>
        <taxon>Hexapoda</taxon>
        <taxon>Insecta</taxon>
        <taxon>Pterygota</taxon>
        <taxon>Neoptera</taxon>
        <taxon>Polyneoptera</taxon>
        <taxon>Dictyoptera</taxon>
        <taxon>Blattodea</taxon>
        <taxon>Blaberoidea</taxon>
        <taxon>Blaberidae</taxon>
        <taxon>Diplopterinae</taxon>
        <taxon>Diploptera</taxon>
    </lineage>
</organism>
<proteinExistence type="predicted"/>
<keyword evidence="1" id="KW-0175">Coiled coil</keyword>
<feature type="compositionally biased region" description="Low complexity" evidence="2">
    <location>
        <begin position="7"/>
        <end position="16"/>
    </location>
</feature>
<reference evidence="3" key="2">
    <citation type="submission" date="2023-05" db="EMBL/GenBank/DDBJ databases">
        <authorList>
            <person name="Fouks B."/>
        </authorList>
    </citation>
    <scope>NUCLEOTIDE SEQUENCE</scope>
    <source>
        <strain evidence="3">Stay&amp;Tobe</strain>
        <tissue evidence="3">Testes</tissue>
    </source>
</reference>
<name>A0AAD8AGU3_DIPPU</name>
<dbReference type="EMBL" id="JASPKZ010000929">
    <property type="protein sequence ID" value="KAJ9598865.1"/>
    <property type="molecule type" value="Genomic_DNA"/>
</dbReference>
<evidence type="ECO:0000256" key="2">
    <source>
        <dbReference type="SAM" id="MobiDB-lite"/>
    </source>
</evidence>
<reference evidence="3" key="1">
    <citation type="journal article" date="2023" name="IScience">
        <title>Live-bearing cockroach genome reveals convergent evolutionary mechanisms linked to viviparity in insects and beyond.</title>
        <authorList>
            <person name="Fouks B."/>
            <person name="Harrison M.C."/>
            <person name="Mikhailova A.A."/>
            <person name="Marchal E."/>
            <person name="English S."/>
            <person name="Carruthers M."/>
            <person name="Jennings E.C."/>
            <person name="Chiamaka E.L."/>
            <person name="Frigard R.A."/>
            <person name="Pippel M."/>
            <person name="Attardo G.M."/>
            <person name="Benoit J.B."/>
            <person name="Bornberg-Bauer E."/>
            <person name="Tobe S.S."/>
        </authorList>
    </citation>
    <scope>NUCLEOTIDE SEQUENCE</scope>
    <source>
        <strain evidence="3">Stay&amp;Tobe</strain>
    </source>
</reference>
<feature type="compositionally biased region" description="Low complexity" evidence="2">
    <location>
        <begin position="29"/>
        <end position="39"/>
    </location>
</feature>
<comment type="caution">
    <text evidence="3">The sequence shown here is derived from an EMBL/GenBank/DDBJ whole genome shotgun (WGS) entry which is preliminary data.</text>
</comment>
<gene>
    <name evidence="3" type="ORF">L9F63_026599</name>
</gene>